<proteinExistence type="predicted"/>
<accession>A0A9P6TWU7</accession>
<dbReference type="EMBL" id="JAAAJB010000836">
    <property type="protein sequence ID" value="KAG0250645.1"/>
    <property type="molecule type" value="Genomic_DNA"/>
</dbReference>
<name>A0A9P6TWU7_9FUNG</name>
<evidence type="ECO:0000313" key="1">
    <source>
        <dbReference type="EMBL" id="KAG0250645.1"/>
    </source>
</evidence>
<reference evidence="1" key="1">
    <citation type="journal article" date="2020" name="Fungal Divers.">
        <title>Resolving the Mortierellaceae phylogeny through synthesis of multi-gene phylogenetics and phylogenomics.</title>
        <authorList>
            <person name="Vandepol N."/>
            <person name="Liber J."/>
            <person name="Desiro A."/>
            <person name="Na H."/>
            <person name="Kennedy M."/>
            <person name="Barry K."/>
            <person name="Grigoriev I.V."/>
            <person name="Miller A.N."/>
            <person name="O'Donnell K."/>
            <person name="Stajich J.E."/>
            <person name="Bonito G."/>
        </authorList>
    </citation>
    <scope>NUCLEOTIDE SEQUENCE</scope>
    <source>
        <strain evidence="1">BC1065</strain>
    </source>
</reference>
<keyword evidence="2" id="KW-1185">Reference proteome</keyword>
<protein>
    <submittedName>
        <fullName evidence="1">Uncharacterized protein</fullName>
    </submittedName>
</protein>
<sequence>MDLMVSILKFLVKVTSIWKASTNSTIWKVVMATPPASTASSFSQKYPTLSRKIANATASTSVDKG</sequence>
<dbReference type="AlphaFoldDB" id="A0A9P6TWU7"/>
<feature type="non-terminal residue" evidence="1">
    <location>
        <position position="65"/>
    </location>
</feature>
<organism evidence="1 2">
    <name type="scientific">Actinomortierella ambigua</name>
    <dbReference type="NCBI Taxonomy" id="1343610"/>
    <lineage>
        <taxon>Eukaryota</taxon>
        <taxon>Fungi</taxon>
        <taxon>Fungi incertae sedis</taxon>
        <taxon>Mucoromycota</taxon>
        <taxon>Mortierellomycotina</taxon>
        <taxon>Mortierellomycetes</taxon>
        <taxon>Mortierellales</taxon>
        <taxon>Mortierellaceae</taxon>
        <taxon>Actinomortierella</taxon>
    </lineage>
</organism>
<dbReference type="Proteomes" id="UP000807716">
    <property type="component" value="Unassembled WGS sequence"/>
</dbReference>
<evidence type="ECO:0000313" key="2">
    <source>
        <dbReference type="Proteomes" id="UP000807716"/>
    </source>
</evidence>
<comment type="caution">
    <text evidence="1">The sequence shown here is derived from an EMBL/GenBank/DDBJ whole genome shotgun (WGS) entry which is preliminary data.</text>
</comment>
<gene>
    <name evidence="1" type="ORF">DFQ27_009283</name>
</gene>